<organism evidence="2">
    <name type="scientific">Ignisphaera aggregans</name>
    <dbReference type="NCBI Taxonomy" id="334771"/>
    <lineage>
        <taxon>Archaea</taxon>
        <taxon>Thermoproteota</taxon>
        <taxon>Thermoprotei</taxon>
        <taxon>Desulfurococcales</taxon>
        <taxon>Desulfurococcaceae</taxon>
        <taxon>Ignisphaera</taxon>
    </lineage>
</organism>
<dbReference type="EMBL" id="DTAI01000075">
    <property type="protein sequence ID" value="HGN36404.1"/>
    <property type="molecule type" value="Genomic_DNA"/>
</dbReference>
<gene>
    <name evidence="2" type="ORF">ENT87_02495</name>
    <name evidence="3" type="ORF">ENU30_01470</name>
</gene>
<dbReference type="SUPFAM" id="SSF89550">
    <property type="entry name" value="PHP domain-like"/>
    <property type="match status" value="1"/>
</dbReference>
<dbReference type="InterPro" id="IPR003141">
    <property type="entry name" value="Pol/His_phosphatase_N"/>
</dbReference>
<dbReference type="AlphaFoldDB" id="A0A7J3I6I8"/>
<dbReference type="NCBIfam" id="NF038032">
    <property type="entry name" value="CehA_McbA_metalo"/>
    <property type="match status" value="1"/>
</dbReference>
<evidence type="ECO:0000259" key="1">
    <source>
        <dbReference type="SMART" id="SM00481"/>
    </source>
</evidence>
<dbReference type="Gene3D" id="3.20.20.140">
    <property type="entry name" value="Metal-dependent hydrolases"/>
    <property type="match status" value="1"/>
</dbReference>
<comment type="caution">
    <text evidence="2">The sequence shown here is derived from an EMBL/GenBank/DDBJ whole genome shotgun (WGS) entry which is preliminary data.</text>
</comment>
<dbReference type="GO" id="GO:0035312">
    <property type="term" value="F:5'-3' DNA exonuclease activity"/>
    <property type="evidence" value="ECO:0007669"/>
    <property type="project" value="TreeGrafter"/>
</dbReference>
<sequence>MLHISDRDLHVKAALHTHSTSSDGKLAPKDVVDFYKNHGYGVVALTDHNKITRIEVKDFDDPLVIQGMEISKGRSALEEPYHLVVLGVEDDSIARIGDLQELMDFVNRSGGIAILAHPHWSGLVYQDLISIQGYAAMEIFNYGCEVEVSKGFALSSWDSLLSSGYRVWGVAVDDSHRYVFPPIDADGGWTVLLLRELNTDEVFKAIRSGGFYSSTGAVIKKLMVDGNYIEVATCSARRITLISENGKGFSIGSDDVDWLINNIGDVEKIKSVVDEIDIVREGNRTIVVFTKNQTRISAVMDSNGIDLLTVDRFKWGRYLRVEVMDFQGGKAWSNPIASQ</sequence>
<protein>
    <recommendedName>
        <fullName evidence="1">Polymerase/histidinol phosphatase N-terminal domain-containing protein</fullName>
    </recommendedName>
</protein>
<evidence type="ECO:0000313" key="2">
    <source>
        <dbReference type="EMBL" id="HGN36404.1"/>
    </source>
</evidence>
<accession>A0A7J3I6I8</accession>
<name>A0A7J3I6I8_9CREN</name>
<dbReference type="PANTHER" id="PTHR42924">
    <property type="entry name" value="EXONUCLEASE"/>
    <property type="match status" value="1"/>
</dbReference>
<dbReference type="InterPro" id="IPR016195">
    <property type="entry name" value="Pol/histidinol_Pase-like"/>
</dbReference>
<proteinExistence type="predicted"/>
<evidence type="ECO:0000313" key="3">
    <source>
        <dbReference type="EMBL" id="HGQ17640.1"/>
    </source>
</evidence>
<dbReference type="PANTHER" id="PTHR42924:SF3">
    <property type="entry name" value="POLYMERASE_HISTIDINOL PHOSPHATASE N-TERMINAL DOMAIN-CONTAINING PROTEIN"/>
    <property type="match status" value="1"/>
</dbReference>
<reference evidence="2" key="1">
    <citation type="journal article" date="2020" name="mSystems">
        <title>Genome- and Community-Level Interaction Insights into Carbon Utilization and Element Cycling Functions of Hydrothermarchaeota in Hydrothermal Sediment.</title>
        <authorList>
            <person name="Zhou Z."/>
            <person name="Liu Y."/>
            <person name="Xu W."/>
            <person name="Pan J."/>
            <person name="Luo Z.H."/>
            <person name="Li M."/>
        </authorList>
    </citation>
    <scope>NUCLEOTIDE SEQUENCE [LARGE SCALE GENOMIC DNA]</scope>
    <source>
        <strain evidence="2">SpSt-618</strain>
        <strain evidence="3">SpSt-657</strain>
    </source>
</reference>
<dbReference type="InterPro" id="IPR052018">
    <property type="entry name" value="PHP_domain"/>
</dbReference>
<dbReference type="EMBL" id="DTBZ01000038">
    <property type="protein sequence ID" value="HGQ17640.1"/>
    <property type="molecule type" value="Genomic_DNA"/>
</dbReference>
<dbReference type="SMART" id="SM00481">
    <property type="entry name" value="POLIIIAc"/>
    <property type="match status" value="1"/>
</dbReference>
<dbReference type="GO" id="GO:0004534">
    <property type="term" value="F:5'-3' RNA exonuclease activity"/>
    <property type="evidence" value="ECO:0007669"/>
    <property type="project" value="TreeGrafter"/>
</dbReference>
<feature type="domain" description="Polymerase/histidinol phosphatase N-terminal" evidence="1">
    <location>
        <begin position="13"/>
        <end position="74"/>
    </location>
</feature>